<dbReference type="GO" id="GO:0043495">
    <property type="term" value="F:protein-membrane adaptor activity"/>
    <property type="evidence" value="ECO:0007669"/>
    <property type="project" value="TreeGrafter"/>
</dbReference>
<feature type="compositionally biased region" description="Low complexity" evidence="12">
    <location>
        <begin position="1006"/>
        <end position="1016"/>
    </location>
</feature>
<comment type="catalytic activity">
    <reaction evidence="11">
        <text>a 1,2-diacyl-sn-glycero-3-phosphoethanolamine(in) = a 1,2-diacyl-sn-glycero-3-phosphoethanolamine(out)</text>
        <dbReference type="Rhea" id="RHEA:38895"/>
        <dbReference type="ChEBI" id="CHEBI:64612"/>
    </reaction>
</comment>
<dbReference type="PANTHER" id="PTHR13190">
    <property type="entry name" value="AUTOPHAGY-RELATED 2, ISOFORM A"/>
    <property type="match status" value="1"/>
</dbReference>
<dbReference type="VEuPathDB" id="TriTrypDB:LdBPK_352300.1"/>
<feature type="region of interest" description="Disordered" evidence="12">
    <location>
        <begin position="310"/>
        <end position="355"/>
    </location>
</feature>
<feature type="compositionally biased region" description="Low complexity" evidence="12">
    <location>
        <begin position="408"/>
        <end position="417"/>
    </location>
</feature>
<dbReference type="InterPro" id="IPR026849">
    <property type="entry name" value="ATG2"/>
</dbReference>
<keyword evidence="6" id="KW-0256">Endoplasmic reticulum</keyword>
<proteinExistence type="inferred from homology"/>
<dbReference type="VEuPathDB" id="TriTrypDB:LDHU3_35.2930"/>
<evidence type="ECO:0000256" key="5">
    <source>
        <dbReference type="ARBA" id="ARBA00022448"/>
    </source>
</evidence>
<feature type="compositionally biased region" description="Low complexity" evidence="12">
    <location>
        <begin position="143"/>
        <end position="158"/>
    </location>
</feature>
<dbReference type="GO" id="GO:0005789">
    <property type="term" value="C:endoplasmic reticulum membrane"/>
    <property type="evidence" value="ECO:0007669"/>
    <property type="project" value="UniProtKB-SubCell"/>
</dbReference>
<accession>A0A6J8FNI5</accession>
<dbReference type="Proteomes" id="UP000601710">
    <property type="component" value="Chromosome 35"/>
</dbReference>
<protein>
    <recommendedName>
        <fullName evidence="4">Autophagy-related protein 2</fullName>
    </recommendedName>
</protein>
<feature type="region of interest" description="Disordered" evidence="12">
    <location>
        <begin position="396"/>
        <end position="417"/>
    </location>
</feature>
<keyword evidence="5" id="KW-0813">Transport</keyword>
<dbReference type="GO" id="GO:0000045">
    <property type="term" value="P:autophagosome assembly"/>
    <property type="evidence" value="ECO:0007669"/>
    <property type="project" value="TreeGrafter"/>
</dbReference>
<evidence type="ECO:0000256" key="11">
    <source>
        <dbReference type="ARBA" id="ARBA00024615"/>
    </source>
</evidence>
<feature type="region of interest" description="Disordered" evidence="12">
    <location>
        <begin position="222"/>
        <end position="289"/>
    </location>
</feature>
<comment type="catalytic activity">
    <reaction evidence="10">
        <text>a 1,2-diacyl-sn-glycero-3-phospho-L-serine(in) = a 1,2-diacyl-sn-glycero-3-phospho-L-serine(out)</text>
        <dbReference type="Rhea" id="RHEA:38663"/>
        <dbReference type="ChEBI" id="CHEBI:57262"/>
    </reaction>
</comment>
<feature type="region of interest" description="Disordered" evidence="12">
    <location>
        <begin position="984"/>
        <end position="1016"/>
    </location>
</feature>
<dbReference type="EMBL" id="LR812655">
    <property type="protein sequence ID" value="CAC5434251.1"/>
    <property type="molecule type" value="Genomic_DNA"/>
</dbReference>
<comment type="subcellular location">
    <subcellularLocation>
        <location evidence="1">Endoplasmic reticulum membrane</location>
        <topology evidence="1">Peripheral membrane protein</topology>
    </subcellularLocation>
    <subcellularLocation>
        <location evidence="2">Preautophagosomal structure membrane</location>
        <topology evidence="2">Peripheral membrane protein</topology>
    </subcellularLocation>
</comment>
<evidence type="ECO:0000256" key="12">
    <source>
        <dbReference type="SAM" id="MobiDB-lite"/>
    </source>
</evidence>
<evidence type="ECO:0000256" key="1">
    <source>
        <dbReference type="ARBA" id="ARBA00004406"/>
    </source>
</evidence>
<feature type="compositionally biased region" description="Basic and acidic residues" evidence="12">
    <location>
        <begin position="1561"/>
        <end position="1575"/>
    </location>
</feature>
<dbReference type="GO" id="GO:0034045">
    <property type="term" value="C:phagophore assembly site membrane"/>
    <property type="evidence" value="ECO:0007669"/>
    <property type="project" value="UniProtKB-SubCell"/>
</dbReference>
<dbReference type="GO" id="GO:0061908">
    <property type="term" value="C:phagophore"/>
    <property type="evidence" value="ECO:0007669"/>
    <property type="project" value="TreeGrafter"/>
</dbReference>
<feature type="compositionally biased region" description="Basic residues" evidence="12">
    <location>
        <begin position="1042"/>
        <end position="1052"/>
    </location>
</feature>
<feature type="region of interest" description="Disordered" evidence="12">
    <location>
        <begin position="1243"/>
        <end position="1311"/>
    </location>
</feature>
<evidence type="ECO:0000313" key="14">
    <source>
        <dbReference type="Proteomes" id="UP000601710"/>
    </source>
</evidence>
<feature type="region of interest" description="Disordered" evidence="12">
    <location>
        <begin position="109"/>
        <end position="174"/>
    </location>
</feature>
<dbReference type="GO" id="GO:0000422">
    <property type="term" value="P:autophagy of mitochondrion"/>
    <property type="evidence" value="ECO:0007669"/>
    <property type="project" value="TreeGrafter"/>
</dbReference>
<dbReference type="VEuPathDB" id="TriTrypDB:LdCL_350027900"/>
<feature type="region of interest" description="Disordered" evidence="12">
    <location>
        <begin position="493"/>
        <end position="513"/>
    </location>
</feature>
<evidence type="ECO:0000256" key="8">
    <source>
        <dbReference type="ARBA" id="ARBA00023055"/>
    </source>
</evidence>
<dbReference type="GO" id="GO:0006869">
    <property type="term" value="P:lipid transport"/>
    <property type="evidence" value="ECO:0007669"/>
    <property type="project" value="UniProtKB-KW"/>
</dbReference>
<dbReference type="GO" id="GO:0061723">
    <property type="term" value="P:glycophagy"/>
    <property type="evidence" value="ECO:0007669"/>
    <property type="project" value="TreeGrafter"/>
</dbReference>
<feature type="compositionally biased region" description="Low complexity" evidence="12">
    <location>
        <begin position="109"/>
        <end position="121"/>
    </location>
</feature>
<organism evidence="13 14">
    <name type="scientific">Leishmania donovani</name>
    <dbReference type="NCBI Taxonomy" id="5661"/>
    <lineage>
        <taxon>Eukaryota</taxon>
        <taxon>Discoba</taxon>
        <taxon>Euglenozoa</taxon>
        <taxon>Kinetoplastea</taxon>
        <taxon>Metakinetoplastina</taxon>
        <taxon>Trypanosomatida</taxon>
        <taxon>Trypanosomatidae</taxon>
        <taxon>Leishmaniinae</taxon>
        <taxon>Leishmania</taxon>
    </lineage>
</organism>
<feature type="region of interest" description="Disordered" evidence="12">
    <location>
        <begin position="1345"/>
        <end position="1366"/>
    </location>
</feature>
<evidence type="ECO:0000256" key="6">
    <source>
        <dbReference type="ARBA" id="ARBA00022824"/>
    </source>
</evidence>
<gene>
    <name evidence="13" type="ORF">LDHU3_35.2930</name>
</gene>
<comment type="similarity">
    <text evidence="3">Belongs to the ATG2 family.</text>
</comment>
<evidence type="ECO:0000256" key="2">
    <source>
        <dbReference type="ARBA" id="ARBA00004623"/>
    </source>
</evidence>
<feature type="region of interest" description="Disordered" evidence="12">
    <location>
        <begin position="1560"/>
        <end position="1590"/>
    </location>
</feature>
<dbReference type="GO" id="GO:0032266">
    <property type="term" value="F:phosphatidylinositol-3-phosphate binding"/>
    <property type="evidence" value="ECO:0007669"/>
    <property type="project" value="TreeGrafter"/>
</dbReference>
<reference evidence="13" key="1">
    <citation type="submission" date="2020-06" db="EMBL/GenBank/DDBJ databases">
        <authorList>
            <person name="Camacho E."/>
            <person name="Gonzalez-de la Fuente S."/>
            <person name="Rastrojo A."/>
            <person name="Peiro-Pastor R."/>
            <person name="Solana JC."/>
            <person name="Tabera L."/>
            <person name="Gamarro F."/>
            <person name="Carrasco-Ramiro F."/>
            <person name="Requena JM."/>
            <person name="Aguado B."/>
        </authorList>
    </citation>
    <scope>NUCLEOTIDE SEQUENCE</scope>
</reference>
<feature type="region of interest" description="Disordered" evidence="12">
    <location>
        <begin position="1472"/>
        <end position="1495"/>
    </location>
</feature>
<name>A0A6J8FNI5_LEIDO</name>
<feature type="region of interest" description="Disordered" evidence="12">
    <location>
        <begin position="1042"/>
        <end position="1068"/>
    </location>
</feature>
<keyword evidence="7" id="KW-0072">Autophagy</keyword>
<evidence type="ECO:0000256" key="9">
    <source>
        <dbReference type="ARBA" id="ARBA00023136"/>
    </source>
</evidence>
<evidence type="ECO:0000256" key="4">
    <source>
        <dbReference type="ARBA" id="ARBA00018070"/>
    </source>
</evidence>
<dbReference type="GO" id="GO:0061709">
    <property type="term" value="P:reticulophagy"/>
    <property type="evidence" value="ECO:0007669"/>
    <property type="project" value="TreeGrafter"/>
</dbReference>
<evidence type="ECO:0000256" key="10">
    <source>
        <dbReference type="ARBA" id="ARBA00024479"/>
    </source>
</evidence>
<evidence type="ECO:0000256" key="7">
    <source>
        <dbReference type="ARBA" id="ARBA00023006"/>
    </source>
</evidence>
<sequence>MRACFTGRGRIRKEVEKDRSLRGGGARERWRRSVSTMNFVNTYLLLPLQRKIFKNFGHYDYQTSTFHLNEERVNEVFFDPAYNPFVDVLRETSHASAVASSKAAAAAAQQQQHQRAFSSSTVRRRNTTSDADAGLSASPSPPSQSCSGSVNSEAAATKAAEEAEGNNEFTAGVPHGPLVRLLRGKIRSAGLVSFLRQVTTQKSLSVESMDLVFDVATAAISDSTGDSHTDAPSLVTRPAGVPQDAEDDTARLRDGASLPDPGVAGLSVAEEGDEVKPTQPPLYSSRRLRRDEMAKLARSYSIEDHSWLHSEAENQRNSPDATGADFGDLDADAGSLTADGAARPASPKEGPTTQFHTVGDLMTYLKQQLQGVAVGVEEVRLTFCIPPVGAAGSLLRSTESASRRSGRSHVGARASAAAAPLRVRSGTRVLHLSCRRGLRFTVDESTGASVEDMQCTASIQDWQCYVHVMASDGPLPSEFSLDDLVFTTSTALTAGSAEQPPGATARDDSEPAAGAPFTVRVARRGAGAAANAMCTSPSTSLVSADVPPPPKVLVDVDAAEGWSIVLSAVQIAHLVGMMRHVMGGTTDSDEGVISACSLSSLSSAEEPASTAGELEKPVAAVPLDSDEAVTAATLTAAQLRAAAKYVSVHCGGCSISLLTRSVVDANAVACAWRCALSSQQLALLDPRATDPLQQPTAALTLPVYEALTTPHFTYVMRDVDILFPNIDAEAPLSSSTSSPTARGVFQQSARKRKIYRRIFDNKLADPAVTAQLARARAAAGSFNSGGGVSFFLGVGSISFLEYRHATAAAGQRNAASSYSFTAAEVRGLPLSSPLLAHSLRPAKLMHAERSPYALVIFHRSTPPLPDQPPAAGVLAPPPSPCLRIYQETVVVGVAKISVQLDAELFEVLAMYGTTVEELIRRVGCLQQGGRGEPNRTAEALTGATGLSARRLSSPPSPTLLPSRVIRTRSSVKVLLESVDASIRFPVHPNGTTTSPETPPDPADGVSASTASPASAAAEPQSLLLARLLQRLRESSFDTHRHNRALLRRRARQARGDGDRVAASPTTASTKLAEEAAVASAIVVQEQLGFPEDVDTRARFLPELLSFSLRDLQVVHTPSATKVAHSADVATPAAVVYTPASTSAKWREAVVYLQDILEQTKSELFRVDYSHEMNINVTHTCLPGLAGGSWRALERVLALQIRLGEITTTALTQDDYLLATHYVNELLLTLSRCRQRLHAGRVATAAREPGSSAPPRGQAPVVSVASGRSDGLPVPDEAGAASVDASDESRCLNTSGGTVRPNECREEPVEHPAGSAAEAFAMADAVTTSRGCAGARVSGCAAGDDIQDDTSRLKSRGSSDGGDSADPLSNAVPELWRLLDTTCTSLDVRVSRIRLGLFAPRLSPMGQVVGEPLYRCLPRSQRRCLVDLNCLYHLYIMELVDVSVRGLSGDGALAKAGQANYARVRLGGFSLWERQPAPAPPHTSTDGRDAGGGAGAAAASPLYKSYASNSVGSGGAPPVSHGLGGGTCKDLAYYMPNSQAAHPGHRRAGTLVQLVQSYTEVRGNEEEGDDRCHGDASDTTEGDDDSGGQWVSHSSRVLSDVWGAYVRELQSIATTAGRAAHAPLPTVRESGVCEVRLLEMARVPPIATAAHSCHTTPFVPTAFSAALVPPNRRHLWLQLTGLGLHHAVAYNGDHLAAVLKQYFSGGNGTVAPAASAVRNGGEARGVAEGLSTLAFPEETLWTTKVHVSVANLMATYRPRGAGRSLAVLLLPRASVLIKLPVVVPALPPSAEAHGTAIPPEELRRGSAAVISPATSVPSPASEDVSAPLTMRAQAWLHTSLPLYVCNDCDVEALVREVLNPAESDDWGVDLESAGFVRLCEVISTAACSSSSSFAADMQQSTDDAGSPSMGKSASCSRTPNLILTVRSKSLSASASGAHGGGDTREEGGSIDYAYLAPAVSMHLQHIELSAFMAKDSFEVFRELVEAWGSGADLQATDAPAALVMRSGPGFEWVAEEVARSCAPMTFRVNPYLVTRDRAAEEDASSGGLRPSPVGAPMMRTIASVDDYTSHYPFLPSTTSLQASSDFESPWTAPEKSQLGPSTGVGGYNASYSAFRSSASAYGYSHWLDALHASYGRDPQLYDTYQKRAAELLDGAPWVPQHQRVHSTSSNASGVEQERTRRGRSMSPLPASSADAVPQSRRYDEVSDTISVSSDDDDELTAEEGAAAVVPTRGVRGAQGGAPFQLPRPPLPRVAAAGAAISSLSSSFSDLEDTVASEAQLRWCVLPSEDPAASSLLPSGDTRHCGDRADSDAVAGDPGAAAERRIDLFAACDRQPHFLSCWSRERVEAARQRRAVRLNRLDCTDDALLHDTPEKYLYPPVELEFFLSDCSLNLSLYEGTDLMSAAVRKQRRGYLQIVSRGASVAQAAPYIFGGDRRSEAALRARSSNSASADTAVPSVTAYTPALAHDSSHSPDGRTKPSLSRCSYATTIGTGATWSFHTISGESSTSRLERLHDRGCRSGFGDRDASKRLVLSCRGITVQMDTFPQGSEEDLWFHVVVGEATVFDCINTSDVHRLLTATPKPPASLAAQPRRGSGAARCHVDMPGVQADSGCSRGGANDARQLELTGLLTSSKSVLAAASGGMREASRASFTVSHFQQGGSELSLAVRLQPTSLTWSGASVDFAQSFFSTASASPPSSPANSKGAAAIAASSPSVPAAEAGTISGTEAPPLFYRRVVILPTTLTAAGSFQSDKGVLAALAEGNSFDALRSIPVLSWISLQEIPLPIPFMRVEDCSSAATLLQRIVEDSNCVSIRFLLTACCCGLQPLSAVTRVGEAAKGLLLLPLSNYRGAALHHAIRTASSVFMQELLTQASDMAALLASGSYHASRSLLEVLVEPQHRGLTIEEPSRASQPAGVADGWRQGQEQLRVGLQEALTMASYCTGPDGSLLRVPAAALRLLMGVSGAATTTLWGVRNSQGSAMRERDGHIYKKKS</sequence>
<keyword evidence="9" id="KW-0472">Membrane</keyword>
<dbReference type="PANTHER" id="PTHR13190:SF1">
    <property type="entry name" value="AUTOPHAGY-RELATED 2, ISOFORM A"/>
    <property type="match status" value="1"/>
</dbReference>
<dbReference type="GO" id="GO:0034727">
    <property type="term" value="P:piecemeal microautophagy of the nucleus"/>
    <property type="evidence" value="ECO:0007669"/>
    <property type="project" value="TreeGrafter"/>
</dbReference>
<feature type="region of interest" description="Disordered" evidence="12">
    <location>
        <begin position="2159"/>
        <end position="2247"/>
    </location>
</feature>
<evidence type="ECO:0000256" key="3">
    <source>
        <dbReference type="ARBA" id="ARBA00009714"/>
    </source>
</evidence>
<keyword evidence="8" id="KW-0445">Lipid transport</keyword>
<evidence type="ECO:0000313" key="13">
    <source>
        <dbReference type="EMBL" id="CAC5434251.1"/>
    </source>
</evidence>